<feature type="coiled-coil region" evidence="1">
    <location>
        <begin position="645"/>
        <end position="672"/>
    </location>
</feature>
<evidence type="ECO:0000313" key="3">
    <source>
        <dbReference type="EMBL" id="RNL50766.1"/>
    </source>
</evidence>
<gene>
    <name evidence="3" type="ORF">D7004_17920</name>
</gene>
<organism evidence="3 4">
    <name type="scientific">Pedobacter jejuensis</name>
    <dbReference type="NCBI Taxonomy" id="1268550"/>
    <lineage>
        <taxon>Bacteria</taxon>
        <taxon>Pseudomonadati</taxon>
        <taxon>Bacteroidota</taxon>
        <taxon>Sphingobacteriia</taxon>
        <taxon>Sphingobacteriales</taxon>
        <taxon>Sphingobacteriaceae</taxon>
        <taxon>Pedobacter</taxon>
    </lineage>
</organism>
<sequence length="1368" mass="149292">MAVRVVDGALGFAATIDDSEIDRVAARIESRISGLSKKIKQEGDSLEQWAKSAASLAAGYASFSAGKDLISNIIKVRGEFQQLEIAFTTMLKSKDQADRLMAQAVKLAATTPFGLQDVASGAKQLLAYGTAADDIVPTLTMLGNVASGVSAPLNDIVYLYGTLRTQGRAYSKDIQQFTGRGIPIIKELAAQFKVAESDVMGLVEAGKVGFPEVEKAFQSMTSSSGLFFNLMAEQSKSLTGQLLNLEDGFDGMLNAIGKSNEGILNSGIAGLNVLVQNYEKVLGVIELLVVVYGSYRAALVLEAALAQISAARTVGMTTAELLHLGAITAKTAALRLMNSVMAASPVLAYTALITALTVAIYALTQTTSASSAAKKALSTIEGDYAGKLAEQKLNIEELLKVGKDRNSSEQERISAIKKLNELNPEFLGGLNSQNVFTKEGTKAIQEYLVWLDNKLQGEAAYAVKAEAVKRIAERNAKAATDPTDKGLDFTTRLGYSLKNFFTGRLLSAQNESTDIVKQLNQNDEAIIAAVENKYKAQLKQRVTGGAKPDITTPTATVKNKAFYDKIIKENTEDLEALDKADKDFNAKAAPLKKRIQDAKLALLAFDPDGKAAAKENKEFEKWGERKLELLGKISDAYQAAVSAQKSQSEQEIDSNKAKYKSLRDEVTKYNREAKTAGKPTLGAEVFGSIDNAESKERYEIVYKQQTATIISELDKQKTAYQEFEEYKLKFGEEKAKEKYANDINLNKTYQQVVEAQLGKLLVKDPSEMTAVEKSALEAVKKLNDEAIKAESDKNDELLIEFQTYADERVRKQEKYLAKAESLRKQGRLAEAQEAINDGIEDVKALDATQLKKMSSYKNLFEYVGKRTKNQILEAISTYQADLKAFKGSAEEKAKAQKELNDLKNSIQNDSGKDLENVVNQLERVGGEFASINDNIGNIATVLLNAARSYVEIQKGIKDIKDPEKSTTEKIGAGLGIVGAAISVANSVFGYFKGLKEAKEAAYKAMNDYQAAAIKGELEYQALLRKREQDDVKRGKNSYKAIVDSLELLKKQSPALQKAYDKIFSTIQGESFVSGVGYQHGTWLRKAKTWDIMASLSGSQYDDLEKLYTQGKLQDQAKADFESLKALKEELKDAGIEVEELQGQLNELLTGTSVGGLADGLAQLFENGKFAAADFADSFEEIMRKAITNTFKYKLLEDGLQPFYDEFSALFTKGTPTKDQLEALKAQYISLGQNFADKFKDLEAITGISLTDSGTKSTAVSGSITAAGLTENTANISLGIWRGQYDLTKTLVKQSNDSYYVLVMIGKSSTDLYNQFVANVIELQQINANTLRTANNTDSLSQKLDRIIANTSSPNSYQNLINGGVKPGP</sequence>
<comment type="caution">
    <text evidence="3">The sequence shown here is derived from an EMBL/GenBank/DDBJ whole genome shotgun (WGS) entry which is preliminary data.</text>
</comment>
<name>A0A3N0BPJ6_9SPHI</name>
<feature type="domain" description="Tape measure protein N-terminal" evidence="2">
    <location>
        <begin position="72"/>
        <end position="257"/>
    </location>
</feature>
<feature type="coiled-coil region" evidence="1">
    <location>
        <begin position="885"/>
        <end position="912"/>
    </location>
</feature>
<dbReference type="InterPro" id="IPR013491">
    <property type="entry name" value="Tape_meas_N"/>
</dbReference>
<dbReference type="Proteomes" id="UP000274046">
    <property type="component" value="Unassembled WGS sequence"/>
</dbReference>
<protein>
    <recommendedName>
        <fullName evidence="2">Tape measure protein N-terminal domain-containing protein</fullName>
    </recommendedName>
</protein>
<evidence type="ECO:0000313" key="4">
    <source>
        <dbReference type="Proteomes" id="UP000274046"/>
    </source>
</evidence>
<feature type="coiled-coil region" evidence="1">
    <location>
        <begin position="1113"/>
        <end position="1143"/>
    </location>
</feature>
<keyword evidence="4" id="KW-1185">Reference proteome</keyword>
<proteinExistence type="predicted"/>
<keyword evidence="1" id="KW-0175">Coiled coil</keyword>
<accession>A0A3N0BPJ6</accession>
<dbReference type="EMBL" id="RBEE01000043">
    <property type="protein sequence ID" value="RNL50766.1"/>
    <property type="molecule type" value="Genomic_DNA"/>
</dbReference>
<evidence type="ECO:0000259" key="2">
    <source>
        <dbReference type="Pfam" id="PF20155"/>
    </source>
</evidence>
<dbReference type="RefSeq" id="WP_123207192.1">
    <property type="nucleotide sequence ID" value="NZ_RBEE01000043.1"/>
</dbReference>
<reference evidence="3 4" key="1">
    <citation type="submission" date="2018-10" db="EMBL/GenBank/DDBJ databases">
        <title>Genome sequencing of Pedobacter jejuensis TNB23.</title>
        <authorList>
            <person name="Cho Y.-J."/>
            <person name="Cho A."/>
            <person name="Kim O.-S."/>
        </authorList>
    </citation>
    <scope>NUCLEOTIDE SEQUENCE [LARGE SCALE GENOMIC DNA]</scope>
    <source>
        <strain evidence="3 4">TNB23</strain>
    </source>
</reference>
<evidence type="ECO:0000256" key="1">
    <source>
        <dbReference type="SAM" id="Coils"/>
    </source>
</evidence>
<dbReference type="OrthoDB" id="1414895at2"/>
<dbReference type="Pfam" id="PF20155">
    <property type="entry name" value="TMP_3"/>
    <property type="match status" value="1"/>
</dbReference>